<accession>A0A0F8VJH4</accession>
<dbReference type="InterPro" id="IPR036188">
    <property type="entry name" value="FAD/NAD-bd_sf"/>
</dbReference>
<keyword evidence="4" id="KW-1185">Reference proteome</keyword>
<dbReference type="GO" id="GO:0004497">
    <property type="term" value="F:monooxygenase activity"/>
    <property type="evidence" value="ECO:0007669"/>
    <property type="project" value="UniProtKB-KW"/>
</dbReference>
<name>A0A0F8VJH4_9EURO</name>
<dbReference type="Proteomes" id="UP000034947">
    <property type="component" value="Unassembled WGS sequence"/>
</dbReference>
<dbReference type="InterPro" id="IPR051820">
    <property type="entry name" value="FAD-binding_MO"/>
</dbReference>
<evidence type="ECO:0000313" key="3">
    <source>
        <dbReference type="EMBL" id="KKK23216.1"/>
    </source>
</evidence>
<dbReference type="PRINTS" id="PR00411">
    <property type="entry name" value="PNDRDTASEI"/>
</dbReference>
<comment type="cofactor">
    <cofactor evidence="1">
        <name>FAD</name>
        <dbReference type="ChEBI" id="CHEBI:57692"/>
    </cofactor>
</comment>
<sequence length="518" mass="58626">MADYDVIIIGAGISGINAAYRLQTELPHYRYTILEARDQLGGTWDLFKYPGIRSDSDLFTFGFAWHPWDQDKPIAEGPLIVDYLTRTTQRYGIDRRIQYQHRVRGADWSSADHTWSLTVEPPAAGDDHPHPPMKVLSARFLIFATGYYDYHTPLPADIPGLDTTFQGQVVHPQFWPEDLDYTDKRIVVIGSGATAITLLPKLAERAAHVTMLQRSPTYILTMPNREQRGWSLLIALLFPAAIARRLQRLSWLLTSRLFFLFCHAFPLLARFLLRLSVTRQLPASTPYDPHFNPRYNPWDQRLCVCPDGDFFRALHTGRAAVKTATIQAVTPAGIQLHSAEFLPADIIVPATGLRLQIAGGVSVTVDDSSPAFLLRDKFIWHGMMLQDLPNVAFMIGYTNASWTLGADATARAVCRLLQSLDRRGCAAVVPRAPAELQPRRLLNLSSTYVVRAEKDLPRAGDRGPWVARDNYWRDLWFAKWGISTRRWSFWGEEGSIAFFFFLCNDGNECFMCMLSAYG</sequence>
<dbReference type="SUPFAM" id="SSF51905">
    <property type="entry name" value="FAD/NAD(P)-binding domain"/>
    <property type="match status" value="1"/>
</dbReference>
<dbReference type="AlphaFoldDB" id="A0A0F8VJH4"/>
<dbReference type="OrthoDB" id="66881at2759"/>
<comment type="caution">
    <text evidence="3">The sequence shown here is derived from an EMBL/GenBank/DDBJ whole genome shotgun (WGS) entry which is preliminary data.</text>
</comment>
<proteinExistence type="predicted"/>
<dbReference type="EMBL" id="JYKN01000750">
    <property type="protein sequence ID" value="KKK23216.1"/>
    <property type="molecule type" value="Genomic_DNA"/>
</dbReference>
<organism evidence="3 4">
    <name type="scientific">Aspergillus ochraceoroseus</name>
    <dbReference type="NCBI Taxonomy" id="138278"/>
    <lineage>
        <taxon>Eukaryota</taxon>
        <taxon>Fungi</taxon>
        <taxon>Dikarya</taxon>
        <taxon>Ascomycota</taxon>
        <taxon>Pezizomycotina</taxon>
        <taxon>Eurotiomycetes</taxon>
        <taxon>Eurotiomycetidae</taxon>
        <taxon>Eurotiales</taxon>
        <taxon>Aspergillaceae</taxon>
        <taxon>Aspergillus</taxon>
        <taxon>Aspergillus subgen. Nidulantes</taxon>
    </lineage>
</organism>
<dbReference type="PANTHER" id="PTHR43872:SF1">
    <property type="entry name" value="MONOOXYGENASE, PUTATIVE (AFU_ORTHOLOGUE AFUA_8G02570)-RELATED"/>
    <property type="match status" value="1"/>
</dbReference>
<gene>
    <name evidence="3" type="ORF">AOCH_007383</name>
</gene>
<evidence type="ECO:0000256" key="1">
    <source>
        <dbReference type="ARBA" id="ARBA00001974"/>
    </source>
</evidence>
<dbReference type="PRINTS" id="PR00368">
    <property type="entry name" value="FADPNR"/>
</dbReference>
<reference evidence="3 4" key="1">
    <citation type="submission" date="2015-02" db="EMBL/GenBank/DDBJ databases">
        <title>Draft Genome Sequences of Two Closely-Related Aflatoxigenic Aspergillus Species Obtained from the Cote d'Ivoire.</title>
        <authorList>
            <person name="Moore G.G."/>
            <person name="Beltz S.B."/>
            <person name="Mack B.M."/>
        </authorList>
    </citation>
    <scope>NUCLEOTIDE SEQUENCE [LARGE SCALE GENOMIC DNA]</scope>
    <source>
        <strain evidence="3 4">SRRC1432</strain>
    </source>
</reference>
<protein>
    <submittedName>
        <fullName evidence="3">Uncharacterized protein</fullName>
    </submittedName>
</protein>
<evidence type="ECO:0000313" key="4">
    <source>
        <dbReference type="Proteomes" id="UP000034947"/>
    </source>
</evidence>
<keyword evidence="2" id="KW-0503">Monooxygenase</keyword>
<dbReference type="PANTHER" id="PTHR43872">
    <property type="entry name" value="MONOOXYGENASE, PUTATIVE (AFU_ORTHOLOGUE AFUA_8G02570)-RELATED"/>
    <property type="match status" value="1"/>
</dbReference>
<dbReference type="Gene3D" id="3.50.50.60">
    <property type="entry name" value="FAD/NAD(P)-binding domain"/>
    <property type="match status" value="1"/>
</dbReference>
<keyword evidence="2" id="KW-0560">Oxidoreductase</keyword>
<evidence type="ECO:0000256" key="2">
    <source>
        <dbReference type="ARBA" id="ARBA00023033"/>
    </source>
</evidence>
<dbReference type="VEuPathDB" id="FungiDB:P175DRAFT_0428876"/>
<dbReference type="Pfam" id="PF13450">
    <property type="entry name" value="NAD_binding_8"/>
    <property type="match status" value="1"/>
</dbReference>